<gene>
    <name evidence="1" type="ORF">V0R62_01385</name>
</gene>
<accession>A0ABU7H4P9</accession>
<reference evidence="1" key="1">
    <citation type="submission" date="2024-01" db="EMBL/GenBank/DDBJ databases">
        <title>Unpublished Manusciprt.</title>
        <authorList>
            <person name="Duman M."/>
            <person name="Valdes E.G."/>
            <person name="Ajmi N."/>
            <person name="Altun S."/>
            <person name="Saticioglu I.B."/>
        </authorList>
    </citation>
    <scope>NUCLEOTIDE SEQUENCE</scope>
    <source>
        <strain evidence="1">137P</strain>
    </source>
</reference>
<evidence type="ECO:0000313" key="1">
    <source>
        <dbReference type="EMBL" id="MEE1886297.1"/>
    </source>
</evidence>
<dbReference type="EMBL" id="JAZDCT010000001">
    <property type="protein sequence ID" value="MEE1886297.1"/>
    <property type="molecule type" value="Genomic_DNA"/>
</dbReference>
<proteinExistence type="predicted"/>
<sequence length="78" mass="9034">MSKSDNEFVNLSQDHELKNWLYRNQFSKSEDNVLKLKGIINQKVKKGHTSDNITWVELDNALKNNRTWFNSLAAVTPA</sequence>
<evidence type="ECO:0000313" key="2">
    <source>
        <dbReference type="Proteomes" id="UP001354227"/>
    </source>
</evidence>
<comment type="caution">
    <text evidence="1">The sequence shown here is derived from an EMBL/GenBank/DDBJ whole genome shotgun (WGS) entry which is preliminary data.</text>
</comment>
<dbReference type="RefSeq" id="WP_330102399.1">
    <property type="nucleotide sequence ID" value="NZ_JAZDCT010000001.1"/>
</dbReference>
<name>A0ABU7H4P9_9PSED</name>
<dbReference type="Proteomes" id="UP001354227">
    <property type="component" value="Unassembled WGS sequence"/>
</dbReference>
<protein>
    <submittedName>
        <fullName evidence="1">Uncharacterized protein</fullName>
    </submittedName>
</protein>
<keyword evidence="2" id="KW-1185">Reference proteome</keyword>
<organism evidence="1 2">
    <name type="scientific">Pseudomonas carassii</name>
    <dbReference type="NCBI Taxonomy" id="3115855"/>
    <lineage>
        <taxon>Bacteria</taxon>
        <taxon>Pseudomonadati</taxon>
        <taxon>Pseudomonadota</taxon>
        <taxon>Gammaproteobacteria</taxon>
        <taxon>Pseudomonadales</taxon>
        <taxon>Pseudomonadaceae</taxon>
        <taxon>Pseudomonas</taxon>
    </lineage>
</organism>